<dbReference type="Pfam" id="PF13424">
    <property type="entry name" value="TPR_12"/>
    <property type="match status" value="2"/>
</dbReference>
<dbReference type="RefSeq" id="WP_221468392.1">
    <property type="nucleotide sequence ID" value="NZ_JACHIW010000002.1"/>
</dbReference>
<gene>
    <name evidence="2" type="ORF">BJ970_007159</name>
</gene>
<proteinExistence type="predicted"/>
<dbReference type="Gene3D" id="1.25.40.10">
    <property type="entry name" value="Tetratricopeptide repeat domain"/>
    <property type="match status" value="2"/>
</dbReference>
<comment type="caution">
    <text evidence="2">The sequence shown here is derived from an EMBL/GenBank/DDBJ whole genome shotgun (WGS) entry which is preliminary data.</text>
</comment>
<dbReference type="GO" id="GO:0043531">
    <property type="term" value="F:ADP binding"/>
    <property type="evidence" value="ECO:0007669"/>
    <property type="project" value="InterPro"/>
</dbReference>
<keyword evidence="3" id="KW-1185">Reference proteome</keyword>
<dbReference type="InterPro" id="IPR019734">
    <property type="entry name" value="TPR_rpt"/>
</dbReference>
<dbReference type="InterPro" id="IPR011990">
    <property type="entry name" value="TPR-like_helical_dom_sf"/>
</dbReference>
<dbReference type="PANTHER" id="PTHR47691">
    <property type="entry name" value="REGULATOR-RELATED"/>
    <property type="match status" value="1"/>
</dbReference>
<dbReference type="SMART" id="SM00382">
    <property type="entry name" value="AAA"/>
    <property type="match status" value="1"/>
</dbReference>
<dbReference type="SUPFAM" id="SSF48452">
    <property type="entry name" value="TPR-like"/>
    <property type="match status" value="1"/>
</dbReference>
<dbReference type="PANTHER" id="PTHR47691:SF3">
    <property type="entry name" value="HTH-TYPE TRANSCRIPTIONAL REGULATOR RV0890C-RELATED"/>
    <property type="match status" value="1"/>
</dbReference>
<dbReference type="InterPro" id="IPR027417">
    <property type="entry name" value="P-loop_NTPase"/>
</dbReference>
<evidence type="ECO:0000259" key="1">
    <source>
        <dbReference type="SMART" id="SM00382"/>
    </source>
</evidence>
<dbReference type="SMART" id="SM00028">
    <property type="entry name" value="TPR"/>
    <property type="match status" value="5"/>
</dbReference>
<dbReference type="InterPro" id="IPR003593">
    <property type="entry name" value="AAA+_ATPase"/>
</dbReference>
<name>A0A840QHQ8_9PSEU</name>
<evidence type="ECO:0000313" key="2">
    <source>
        <dbReference type="EMBL" id="MBB5159560.1"/>
    </source>
</evidence>
<sequence>MQGGIHFHRDTGAHVFPLHQLPADIAGFVNRETSLNRLNALLEQHLGDDGTSRTASTLMAAITGAPGVGKTALALHWAHRIRRRFPDGDLYLDMRSYGSGPALSTEQALDIFLRSFRVDPESIPIDVDERAALYRSVIGTRRLLILVDNVASVKQIRFLLPGSSRCLLIATSRGMLSSLVAREGATRLTLDVLPPEDSVRLLAEIVGEDRIEADNAAANRIAQLCSHLPLALRVVAERTAGRPHLSLAEVADELVDEQRRLDTLASEEDELTDVRAVFSWSYRALTADQRRTFRLLGLHPGDEIGSAAAAALVGIPGSTVKRRLQELVDVHLLQEVTRDRFQLHSLLRAYSIERCQRETTQRERTHAIRRMQSWYLHTADRARQFILPYSHAIPLVAVDGIQIPPLATVAESTNWYEREHINILGVLRQAMDLGQYDLAWKLPVVADGFFELHSYWREWKQIHEDGLAAAQAIGDRLGEASNFLCLGDATWRLGQHHEALEHYEQAHTIARQIADHWLEGFALRGTGLIHEELGDTSRATDYFERALAVFRASGIERGEGMALLSIGKAQRSGGEIRSAVDYCRDAIEIFERIGDQWSIAWARLPLGQIYDEMGQSDEAEASLRAALRIFEEFRDRRSEAGTLDQLGGVLKRRGDIERSRDCWTRALEILETLDETHAESVRTKIAALAM</sequence>
<dbReference type="EMBL" id="JACHIW010000002">
    <property type="protein sequence ID" value="MBB5159560.1"/>
    <property type="molecule type" value="Genomic_DNA"/>
</dbReference>
<organism evidence="2 3">
    <name type="scientific">Saccharopolyspora phatthalungensis</name>
    <dbReference type="NCBI Taxonomy" id="664693"/>
    <lineage>
        <taxon>Bacteria</taxon>
        <taxon>Bacillati</taxon>
        <taxon>Actinomycetota</taxon>
        <taxon>Actinomycetes</taxon>
        <taxon>Pseudonocardiales</taxon>
        <taxon>Pseudonocardiaceae</taxon>
        <taxon>Saccharopolyspora</taxon>
    </lineage>
</organism>
<dbReference type="SUPFAM" id="SSF52540">
    <property type="entry name" value="P-loop containing nucleoside triphosphate hydrolases"/>
    <property type="match status" value="1"/>
</dbReference>
<feature type="domain" description="AAA+ ATPase" evidence="1">
    <location>
        <begin position="56"/>
        <end position="196"/>
    </location>
</feature>
<protein>
    <submittedName>
        <fullName evidence="2">Tetratricopeptide (TPR) repeat protein</fullName>
    </submittedName>
</protein>
<dbReference type="PRINTS" id="PR00364">
    <property type="entry name" value="DISEASERSIST"/>
</dbReference>
<dbReference type="AlphaFoldDB" id="A0A840QHQ8"/>
<dbReference type="Proteomes" id="UP000584374">
    <property type="component" value="Unassembled WGS sequence"/>
</dbReference>
<reference evidence="2 3" key="1">
    <citation type="submission" date="2020-08" db="EMBL/GenBank/DDBJ databases">
        <title>Sequencing the genomes of 1000 actinobacteria strains.</title>
        <authorList>
            <person name="Klenk H.-P."/>
        </authorList>
    </citation>
    <scope>NUCLEOTIDE SEQUENCE [LARGE SCALE GENOMIC DNA]</scope>
    <source>
        <strain evidence="2 3">DSM 45584</strain>
    </source>
</reference>
<evidence type="ECO:0000313" key="3">
    <source>
        <dbReference type="Proteomes" id="UP000584374"/>
    </source>
</evidence>
<accession>A0A840QHQ8</accession>
<dbReference type="Gene3D" id="3.40.50.300">
    <property type="entry name" value="P-loop containing nucleotide triphosphate hydrolases"/>
    <property type="match status" value="1"/>
</dbReference>